<sequence length="303" mass="35570">MASLQQQQSVDDYHIWRSDYGQIIHVPYRYSRVWEIEKLWNPEFIHWFFNKYWSCSIYIAILYAVIVHALQRYQQSRKAWVLRHSLCIWNASLAFFSIVATFRFGEEFMYTFLNRPILHSLCYSINPTSPASFWACAFALSKIAELGDTFFVVMRKKPLIFLHWYHHAVVLVYSWNSAVELTAAGRWFIFMNFFVHSIMYTYYSFTSYGIRPPRVLSMCITALQTSQMLIGVAISITVLNLKLNGTLCQQSMDNLALCFAIYASFAVLFMRFFYDAYMRPRKAAAAQQAIMTPNKESVNKKDE</sequence>
<dbReference type="AlphaFoldDB" id="A0A0M3JYJ2"/>
<evidence type="ECO:0000313" key="12">
    <source>
        <dbReference type="EMBL" id="VDK48527.1"/>
    </source>
</evidence>
<keyword evidence="4 11" id="KW-0808">Transferase</keyword>
<keyword evidence="7 11" id="KW-1133">Transmembrane helix</keyword>
<evidence type="ECO:0000256" key="7">
    <source>
        <dbReference type="ARBA" id="ARBA00022989"/>
    </source>
</evidence>
<keyword evidence="9 11" id="KW-0472">Membrane</keyword>
<evidence type="ECO:0000256" key="6">
    <source>
        <dbReference type="ARBA" id="ARBA00022832"/>
    </source>
</evidence>
<keyword evidence="8 11" id="KW-0443">Lipid metabolism</keyword>
<comment type="pathway">
    <text evidence="2">Lipid metabolism; fatty acid biosynthesis.</text>
</comment>
<dbReference type="PROSITE" id="PS01188">
    <property type="entry name" value="ELO"/>
    <property type="match status" value="1"/>
</dbReference>
<reference evidence="12 13" key="2">
    <citation type="submission" date="2018-11" db="EMBL/GenBank/DDBJ databases">
        <authorList>
            <consortium name="Pathogen Informatics"/>
        </authorList>
    </citation>
    <scope>NUCLEOTIDE SEQUENCE [LARGE SCALE GENOMIC DNA]</scope>
</reference>
<accession>A0A0M3JYJ2</accession>
<dbReference type="UniPathway" id="UPA00094"/>
<dbReference type="OrthoDB" id="10259681at2759"/>
<dbReference type="PANTHER" id="PTHR11157:SF5">
    <property type="entry name" value="ELONGATION OF VERY LONG CHAIN FATTY ACIDS PROTEIN"/>
    <property type="match status" value="1"/>
</dbReference>
<dbReference type="InterPro" id="IPR002076">
    <property type="entry name" value="ELO_fam"/>
</dbReference>
<evidence type="ECO:0000256" key="11">
    <source>
        <dbReference type="RuleBase" id="RU361115"/>
    </source>
</evidence>
<dbReference type="GO" id="GO:0009922">
    <property type="term" value="F:fatty acid elongase activity"/>
    <property type="evidence" value="ECO:0007669"/>
    <property type="project" value="UniProtKB-EC"/>
</dbReference>
<evidence type="ECO:0000256" key="5">
    <source>
        <dbReference type="ARBA" id="ARBA00022692"/>
    </source>
</evidence>
<feature type="transmembrane region" description="Helical" evidence="11">
    <location>
        <begin position="117"/>
        <end position="140"/>
    </location>
</feature>
<evidence type="ECO:0000256" key="3">
    <source>
        <dbReference type="ARBA" id="ARBA00022516"/>
    </source>
</evidence>
<feature type="transmembrane region" description="Helical" evidence="11">
    <location>
        <begin position="86"/>
        <end position="105"/>
    </location>
</feature>
<evidence type="ECO:0000256" key="1">
    <source>
        <dbReference type="ARBA" id="ARBA00004141"/>
    </source>
</evidence>
<keyword evidence="13" id="KW-1185">Reference proteome</keyword>
<dbReference type="Pfam" id="PF01151">
    <property type="entry name" value="ELO"/>
    <property type="match status" value="1"/>
</dbReference>
<evidence type="ECO:0000313" key="14">
    <source>
        <dbReference type="WBParaSite" id="ASIM_0001351801-mRNA-1"/>
    </source>
</evidence>
<keyword evidence="6 11" id="KW-0276">Fatty acid metabolism</keyword>
<dbReference type="GO" id="GO:0019367">
    <property type="term" value="P:fatty acid elongation, saturated fatty acid"/>
    <property type="evidence" value="ECO:0007669"/>
    <property type="project" value="TreeGrafter"/>
</dbReference>
<dbReference type="PANTHER" id="PTHR11157">
    <property type="entry name" value="FATTY ACID ACYL TRANSFERASE-RELATED"/>
    <property type="match status" value="1"/>
</dbReference>
<reference evidence="14" key="1">
    <citation type="submission" date="2017-02" db="UniProtKB">
        <authorList>
            <consortium name="WormBaseParasite"/>
        </authorList>
    </citation>
    <scope>IDENTIFICATION</scope>
</reference>
<name>A0A0M3JYJ2_ANISI</name>
<comment type="subcellular location">
    <subcellularLocation>
        <location evidence="1">Membrane</location>
        <topology evidence="1">Multi-pass membrane protein</topology>
    </subcellularLocation>
</comment>
<evidence type="ECO:0000256" key="8">
    <source>
        <dbReference type="ARBA" id="ARBA00023098"/>
    </source>
</evidence>
<organism evidence="14">
    <name type="scientific">Anisakis simplex</name>
    <name type="common">Herring worm</name>
    <dbReference type="NCBI Taxonomy" id="6269"/>
    <lineage>
        <taxon>Eukaryota</taxon>
        <taxon>Metazoa</taxon>
        <taxon>Ecdysozoa</taxon>
        <taxon>Nematoda</taxon>
        <taxon>Chromadorea</taxon>
        <taxon>Rhabditida</taxon>
        <taxon>Spirurina</taxon>
        <taxon>Ascaridomorpha</taxon>
        <taxon>Ascaridoidea</taxon>
        <taxon>Anisakidae</taxon>
        <taxon>Anisakis</taxon>
        <taxon>Anisakis simplex complex</taxon>
    </lineage>
</organism>
<comment type="similarity">
    <text evidence="11">Belongs to the ELO family.</text>
</comment>
<feature type="transmembrane region" description="Helical" evidence="11">
    <location>
        <begin position="160"/>
        <end position="178"/>
    </location>
</feature>
<evidence type="ECO:0000313" key="13">
    <source>
        <dbReference type="Proteomes" id="UP000267096"/>
    </source>
</evidence>
<evidence type="ECO:0000256" key="10">
    <source>
        <dbReference type="ARBA" id="ARBA00023160"/>
    </source>
</evidence>
<evidence type="ECO:0000256" key="2">
    <source>
        <dbReference type="ARBA" id="ARBA00005194"/>
    </source>
</evidence>
<dbReference type="InterPro" id="IPR030457">
    <property type="entry name" value="ELO_CS"/>
</dbReference>
<feature type="transmembrane region" description="Helical" evidence="11">
    <location>
        <begin position="184"/>
        <end position="203"/>
    </location>
</feature>
<dbReference type="GO" id="GO:0042761">
    <property type="term" value="P:very long-chain fatty acid biosynthetic process"/>
    <property type="evidence" value="ECO:0007669"/>
    <property type="project" value="TreeGrafter"/>
</dbReference>
<protein>
    <recommendedName>
        <fullName evidence="11">Elongation of very long chain fatty acids protein</fullName>
        <ecNumber evidence="11">2.3.1.199</ecNumber>
    </recommendedName>
    <alternativeName>
        <fullName evidence="11">Very-long-chain 3-oxoacyl-CoA synthase</fullName>
    </alternativeName>
</protein>
<evidence type="ECO:0000256" key="9">
    <source>
        <dbReference type="ARBA" id="ARBA00023136"/>
    </source>
</evidence>
<feature type="transmembrane region" description="Helical" evidence="11">
    <location>
        <begin position="44"/>
        <end position="66"/>
    </location>
</feature>
<proteinExistence type="inferred from homology"/>
<dbReference type="GO" id="GO:0034625">
    <property type="term" value="P:fatty acid elongation, monounsaturated fatty acid"/>
    <property type="evidence" value="ECO:0007669"/>
    <property type="project" value="TreeGrafter"/>
</dbReference>
<keyword evidence="3 11" id="KW-0444">Lipid biosynthesis</keyword>
<keyword evidence="5 11" id="KW-0812">Transmembrane</keyword>
<evidence type="ECO:0000256" key="4">
    <source>
        <dbReference type="ARBA" id="ARBA00022679"/>
    </source>
</evidence>
<feature type="transmembrane region" description="Helical" evidence="11">
    <location>
        <begin position="215"/>
        <end position="239"/>
    </location>
</feature>
<dbReference type="EMBL" id="UYRR01031283">
    <property type="protein sequence ID" value="VDK48527.1"/>
    <property type="molecule type" value="Genomic_DNA"/>
</dbReference>
<dbReference type="Proteomes" id="UP000267096">
    <property type="component" value="Unassembled WGS sequence"/>
</dbReference>
<comment type="catalytic activity">
    <reaction evidence="11">
        <text>a very-long-chain acyl-CoA + malonyl-CoA + H(+) = a very-long-chain 3-oxoacyl-CoA + CO2 + CoA</text>
        <dbReference type="Rhea" id="RHEA:32727"/>
        <dbReference type="ChEBI" id="CHEBI:15378"/>
        <dbReference type="ChEBI" id="CHEBI:16526"/>
        <dbReference type="ChEBI" id="CHEBI:57287"/>
        <dbReference type="ChEBI" id="CHEBI:57384"/>
        <dbReference type="ChEBI" id="CHEBI:90725"/>
        <dbReference type="ChEBI" id="CHEBI:90736"/>
        <dbReference type="EC" id="2.3.1.199"/>
    </reaction>
</comment>
<feature type="transmembrane region" description="Helical" evidence="11">
    <location>
        <begin position="254"/>
        <end position="274"/>
    </location>
</feature>
<dbReference type="GO" id="GO:0005789">
    <property type="term" value="C:endoplasmic reticulum membrane"/>
    <property type="evidence" value="ECO:0007669"/>
    <property type="project" value="TreeGrafter"/>
</dbReference>
<dbReference type="EC" id="2.3.1.199" evidence="11"/>
<keyword evidence="10 11" id="KW-0275">Fatty acid biosynthesis</keyword>
<dbReference type="WBParaSite" id="ASIM_0001351801-mRNA-1">
    <property type="protein sequence ID" value="ASIM_0001351801-mRNA-1"/>
    <property type="gene ID" value="ASIM_0001351801"/>
</dbReference>
<dbReference type="GO" id="GO:0030148">
    <property type="term" value="P:sphingolipid biosynthetic process"/>
    <property type="evidence" value="ECO:0007669"/>
    <property type="project" value="TreeGrafter"/>
</dbReference>
<gene>
    <name evidence="12" type="ORF">ASIM_LOCUS12946</name>
</gene>
<dbReference type="GO" id="GO:0034626">
    <property type="term" value="P:fatty acid elongation, polyunsaturated fatty acid"/>
    <property type="evidence" value="ECO:0007669"/>
    <property type="project" value="TreeGrafter"/>
</dbReference>